<proteinExistence type="predicted"/>
<accession>A0A2Z6PJZ3</accession>
<name>A0A2Z6PJZ3_TRISU</name>
<dbReference type="EMBL" id="DF974905">
    <property type="protein sequence ID" value="GAU50885.1"/>
    <property type="molecule type" value="Genomic_DNA"/>
</dbReference>
<gene>
    <name evidence="1" type="ORF">TSUD_187620</name>
</gene>
<protein>
    <submittedName>
        <fullName evidence="1">Uncharacterized protein</fullName>
    </submittedName>
</protein>
<organism evidence="1 2">
    <name type="scientific">Trifolium subterraneum</name>
    <name type="common">Subterranean clover</name>
    <dbReference type="NCBI Taxonomy" id="3900"/>
    <lineage>
        <taxon>Eukaryota</taxon>
        <taxon>Viridiplantae</taxon>
        <taxon>Streptophyta</taxon>
        <taxon>Embryophyta</taxon>
        <taxon>Tracheophyta</taxon>
        <taxon>Spermatophyta</taxon>
        <taxon>Magnoliopsida</taxon>
        <taxon>eudicotyledons</taxon>
        <taxon>Gunneridae</taxon>
        <taxon>Pentapetalae</taxon>
        <taxon>rosids</taxon>
        <taxon>fabids</taxon>
        <taxon>Fabales</taxon>
        <taxon>Fabaceae</taxon>
        <taxon>Papilionoideae</taxon>
        <taxon>50 kb inversion clade</taxon>
        <taxon>NPAAA clade</taxon>
        <taxon>Hologalegina</taxon>
        <taxon>IRL clade</taxon>
        <taxon>Trifolieae</taxon>
        <taxon>Trifolium</taxon>
    </lineage>
</organism>
<evidence type="ECO:0000313" key="1">
    <source>
        <dbReference type="EMBL" id="GAU50885.1"/>
    </source>
</evidence>
<reference evidence="2" key="1">
    <citation type="journal article" date="2017" name="Front. Plant Sci.">
        <title>Climate Clever Clovers: New Paradigm to Reduce the Environmental Footprint of Ruminants by Breeding Low Methanogenic Forages Utilizing Haplotype Variation.</title>
        <authorList>
            <person name="Kaur P."/>
            <person name="Appels R."/>
            <person name="Bayer P.E."/>
            <person name="Keeble-Gagnere G."/>
            <person name="Wang J."/>
            <person name="Hirakawa H."/>
            <person name="Shirasawa K."/>
            <person name="Vercoe P."/>
            <person name="Stefanova K."/>
            <person name="Durmic Z."/>
            <person name="Nichols P."/>
            <person name="Revell C."/>
            <person name="Isobe S.N."/>
            <person name="Edwards D."/>
            <person name="Erskine W."/>
        </authorList>
    </citation>
    <scope>NUCLEOTIDE SEQUENCE [LARGE SCALE GENOMIC DNA]</scope>
    <source>
        <strain evidence="2">cv. Daliak</strain>
    </source>
</reference>
<sequence>MIWDFNFGASVTAPEEIWILFYECFDILSRIVGEATFIDKHSWFHSISYEYCHMEAVKFMEECSPSLFMCTFFILCNYNLEGLHFRLGICGEMDIIGDHFKILAKCLTRIKYDKIHSTWEAKETFAHNWV</sequence>
<keyword evidence="2" id="KW-1185">Reference proteome</keyword>
<dbReference type="AlphaFoldDB" id="A0A2Z6PJZ3"/>
<dbReference type="Proteomes" id="UP000242715">
    <property type="component" value="Unassembled WGS sequence"/>
</dbReference>
<evidence type="ECO:0000313" key="2">
    <source>
        <dbReference type="Proteomes" id="UP000242715"/>
    </source>
</evidence>